<keyword evidence="2" id="KW-0326">Glycosidase</keyword>
<comment type="caution">
    <text evidence="5">The sequence shown here is derived from an EMBL/GenBank/DDBJ whole genome shotgun (WGS) entry which is preliminary data.</text>
</comment>
<protein>
    <recommendedName>
        <fullName evidence="7">Alpha-D-xyloside xylohydrolase</fullName>
    </recommendedName>
</protein>
<feature type="domain" description="Glycosyl hydrolase family 31 C-terminal" evidence="4">
    <location>
        <begin position="558"/>
        <end position="641"/>
    </location>
</feature>
<accession>A0A9D1H5F9</accession>
<dbReference type="GO" id="GO:0005975">
    <property type="term" value="P:carbohydrate metabolic process"/>
    <property type="evidence" value="ECO:0007669"/>
    <property type="project" value="InterPro"/>
</dbReference>
<reference evidence="5" key="1">
    <citation type="submission" date="2020-10" db="EMBL/GenBank/DDBJ databases">
        <authorList>
            <person name="Gilroy R."/>
        </authorList>
    </citation>
    <scope>NUCLEOTIDE SEQUENCE</scope>
    <source>
        <strain evidence="5">CHK181-108</strain>
    </source>
</reference>
<evidence type="ECO:0008006" key="7">
    <source>
        <dbReference type="Google" id="ProtNLM"/>
    </source>
</evidence>
<organism evidence="5 6">
    <name type="scientific">Candidatus Ornithomonoglobus intestinigallinarum</name>
    <dbReference type="NCBI Taxonomy" id="2840894"/>
    <lineage>
        <taxon>Bacteria</taxon>
        <taxon>Bacillati</taxon>
        <taxon>Bacillota</taxon>
        <taxon>Clostridia</taxon>
        <taxon>Candidatus Ornithomonoglobus</taxon>
    </lineage>
</organism>
<dbReference type="SUPFAM" id="SSF51445">
    <property type="entry name" value="(Trans)glycosidases"/>
    <property type="match status" value="1"/>
</dbReference>
<reference evidence="5" key="2">
    <citation type="journal article" date="2021" name="PeerJ">
        <title>Extensive microbial diversity within the chicken gut microbiome revealed by metagenomics and culture.</title>
        <authorList>
            <person name="Gilroy R."/>
            <person name="Ravi A."/>
            <person name="Getino M."/>
            <person name="Pursley I."/>
            <person name="Horton D.L."/>
            <person name="Alikhan N.F."/>
            <person name="Baker D."/>
            <person name="Gharbi K."/>
            <person name="Hall N."/>
            <person name="Watson M."/>
            <person name="Adriaenssens E.M."/>
            <person name="Foster-Nyarko E."/>
            <person name="Jarju S."/>
            <person name="Secka A."/>
            <person name="Antonio M."/>
            <person name="Oren A."/>
            <person name="Chaudhuri R.R."/>
            <person name="La Ragione R."/>
            <person name="Hildebrand F."/>
            <person name="Pallen M.J."/>
        </authorList>
    </citation>
    <scope>NUCLEOTIDE SEQUENCE</scope>
    <source>
        <strain evidence="5">CHK181-108</strain>
    </source>
</reference>
<feature type="domain" description="Glycoside hydrolase family 31 TIM barrel" evidence="3">
    <location>
        <begin position="217"/>
        <end position="547"/>
    </location>
</feature>
<dbReference type="AlphaFoldDB" id="A0A9D1H5F9"/>
<evidence type="ECO:0000259" key="4">
    <source>
        <dbReference type="Pfam" id="PF21365"/>
    </source>
</evidence>
<dbReference type="GO" id="GO:0030246">
    <property type="term" value="F:carbohydrate binding"/>
    <property type="evidence" value="ECO:0007669"/>
    <property type="project" value="InterPro"/>
</dbReference>
<dbReference type="GO" id="GO:0004553">
    <property type="term" value="F:hydrolase activity, hydrolyzing O-glycosyl compounds"/>
    <property type="evidence" value="ECO:0007669"/>
    <property type="project" value="InterPro"/>
</dbReference>
<dbReference type="InterPro" id="IPR013780">
    <property type="entry name" value="Glyco_hydro_b"/>
</dbReference>
<proteinExistence type="inferred from homology"/>
<dbReference type="InterPro" id="IPR000322">
    <property type="entry name" value="Glyco_hydro_31_TIM"/>
</dbReference>
<dbReference type="Gene3D" id="2.60.40.1180">
    <property type="entry name" value="Golgi alpha-mannosidase II"/>
    <property type="match status" value="1"/>
</dbReference>
<dbReference type="SUPFAM" id="SSF74650">
    <property type="entry name" value="Galactose mutarotase-like"/>
    <property type="match status" value="1"/>
</dbReference>
<dbReference type="InterPro" id="IPR017853">
    <property type="entry name" value="GH"/>
</dbReference>
<dbReference type="EMBL" id="DVLU01000065">
    <property type="protein sequence ID" value="HIT85569.1"/>
    <property type="molecule type" value="Genomic_DNA"/>
</dbReference>
<dbReference type="Proteomes" id="UP000824165">
    <property type="component" value="Unassembled WGS sequence"/>
</dbReference>
<evidence type="ECO:0000256" key="2">
    <source>
        <dbReference type="RuleBase" id="RU361185"/>
    </source>
</evidence>
<dbReference type="CDD" id="cd06591">
    <property type="entry name" value="GH31_xylosidase_XylS"/>
    <property type="match status" value="1"/>
</dbReference>
<dbReference type="InterPro" id="IPR051816">
    <property type="entry name" value="Glycosyl_Hydrolase_31"/>
</dbReference>
<gene>
    <name evidence="5" type="ORF">IAA60_06645</name>
</gene>
<dbReference type="Gene3D" id="2.60.40.1760">
    <property type="entry name" value="glycosyl hydrolase (family 31)"/>
    <property type="match status" value="1"/>
</dbReference>
<evidence type="ECO:0000256" key="1">
    <source>
        <dbReference type="ARBA" id="ARBA00007806"/>
    </source>
</evidence>
<dbReference type="PANTHER" id="PTHR43863">
    <property type="entry name" value="HYDROLASE, PUTATIVE (AFU_ORTHOLOGUE AFUA_1G03140)-RELATED"/>
    <property type="match status" value="1"/>
</dbReference>
<evidence type="ECO:0000259" key="3">
    <source>
        <dbReference type="Pfam" id="PF01055"/>
    </source>
</evidence>
<comment type="similarity">
    <text evidence="1 2">Belongs to the glycosyl hydrolase 31 family.</text>
</comment>
<dbReference type="SUPFAM" id="SSF51011">
    <property type="entry name" value="Glycosyl hydrolase domain"/>
    <property type="match status" value="1"/>
</dbReference>
<evidence type="ECO:0000313" key="6">
    <source>
        <dbReference type="Proteomes" id="UP000824165"/>
    </source>
</evidence>
<evidence type="ECO:0000313" key="5">
    <source>
        <dbReference type="EMBL" id="HIT85569.1"/>
    </source>
</evidence>
<dbReference type="Pfam" id="PF21365">
    <property type="entry name" value="Glyco_hydro_31_3rd"/>
    <property type="match status" value="1"/>
</dbReference>
<dbReference type="PANTHER" id="PTHR43863:SF2">
    <property type="entry name" value="MALTASE-GLUCOAMYLASE"/>
    <property type="match status" value="1"/>
</dbReference>
<dbReference type="InterPro" id="IPR048395">
    <property type="entry name" value="Glyco_hydro_31_C"/>
</dbReference>
<keyword evidence="2" id="KW-0378">Hydrolase</keyword>
<dbReference type="Gene3D" id="3.20.20.80">
    <property type="entry name" value="Glycosidases"/>
    <property type="match status" value="1"/>
</dbReference>
<dbReference type="InterPro" id="IPR011013">
    <property type="entry name" value="Gal_mutarotase_sf_dom"/>
</dbReference>
<name>A0A9D1H5F9_9FIRM</name>
<dbReference type="Pfam" id="PF01055">
    <property type="entry name" value="Glyco_hydro_31_2nd"/>
    <property type="match status" value="1"/>
</dbReference>
<dbReference type="CDD" id="cd14752">
    <property type="entry name" value="GH31_N"/>
    <property type="match status" value="1"/>
</dbReference>
<sequence length="653" mass="74271">MGFEIKNNEIYFMRQGELVRLCACGRDCIRFTASPNCEIGSGDRTLIPQKADARAYMKDGAAVLETGKLRAELHCDGRVIYYSNGGKILEEQSELAFGAGIRNYRNKASGLWEARVTFKPAKNEHFYGLGHEATGCFDLKGCTIDLRHLNAKCAMPFVYSSLGYGFLWNMPSTGRCELANNRTRWTSDCTRCVDYVVLGGSPREVSAALADLTGHAPVMPHWATGFWQSRLRYETQEEVLAVAGKYKELGIPLSVIVIDYFHWTEQGDYKFDPKYWSDPKAMAEKLHEAGVKLMVSMWPTINENSENYKYMLDNNMLIRTASGSNRVFDFYGPQAEIDPTNPKTRSFVWSRLKENYIDNGVDCLWFDEAEPEIHPEHFDNLILSIGRGDEVGLMYPYYYSKLVYDGMKAAGRDDIVTLSRCAYIGAQKFGTLVWSGDIPSTFESLSAQVKSGLNMSMCGIPWWTTDIGGFYGGDPSSEYFRELIVRWFQYGVFCPVMRLHGNREGHDRTRGIIEPSGGGNELWSFGDRIFEILKQLVMLREKLRPYIEKHMKIASETGCPVMRPMFFDYPEDELCYTLGEQYMFGDDILFAPVTERGQTEKKVYLPEGEWIYVNDGRRLKGGGSYTFTVQLDKFAAFVKKGEDVISAFDRVMQ</sequence>